<keyword evidence="3" id="KW-0540">Nuclease</keyword>
<dbReference type="Pfam" id="PF00565">
    <property type="entry name" value="SNase"/>
    <property type="match status" value="1"/>
</dbReference>
<keyword evidence="3" id="KW-0255">Endonuclease</keyword>
<dbReference type="STRING" id="645517.A6F65_00695"/>
<dbReference type="GO" id="GO:0016787">
    <property type="term" value="F:hydrolase activity"/>
    <property type="evidence" value="ECO:0007669"/>
    <property type="project" value="UniProtKB-KW"/>
</dbReference>
<dbReference type="GO" id="GO:0004519">
    <property type="term" value="F:endonuclease activity"/>
    <property type="evidence" value="ECO:0007669"/>
    <property type="project" value="UniProtKB-KW"/>
</dbReference>
<dbReference type="KEGG" id="anh:A6F65_00695"/>
<proteinExistence type="predicted"/>
<feature type="chain" id="PRO_5008884313" evidence="1">
    <location>
        <begin position="19"/>
        <end position="146"/>
    </location>
</feature>
<organism evidence="3 4">
    <name type="scientific">Paraurantiacibacter namhicola</name>
    <dbReference type="NCBI Taxonomy" id="645517"/>
    <lineage>
        <taxon>Bacteria</taxon>
        <taxon>Pseudomonadati</taxon>
        <taxon>Pseudomonadota</taxon>
        <taxon>Alphaproteobacteria</taxon>
        <taxon>Sphingomonadales</taxon>
        <taxon>Erythrobacteraceae</taxon>
        <taxon>Paraurantiacibacter</taxon>
    </lineage>
</organism>
<evidence type="ECO:0000259" key="2">
    <source>
        <dbReference type="PROSITE" id="PS50830"/>
    </source>
</evidence>
<dbReference type="InterPro" id="IPR016071">
    <property type="entry name" value="Staphylococal_nuclease_OB-fold"/>
</dbReference>
<feature type="domain" description="TNase-like" evidence="2">
    <location>
        <begin position="39"/>
        <end position="131"/>
    </location>
</feature>
<name>A0A1C7D6C8_9SPHN</name>
<protein>
    <submittedName>
        <fullName evidence="3">Endonuclease YncB</fullName>
        <ecNumber evidence="3">3.1.-.-</ecNumber>
    </submittedName>
</protein>
<dbReference type="RefSeq" id="WP_067785998.1">
    <property type="nucleotide sequence ID" value="NZ_CP016545.1"/>
</dbReference>
<keyword evidence="3" id="KW-0378">Hydrolase</keyword>
<dbReference type="InterPro" id="IPR035437">
    <property type="entry name" value="SNase_OB-fold_sf"/>
</dbReference>
<dbReference type="Gene3D" id="2.40.50.90">
    <property type="match status" value="1"/>
</dbReference>
<sequence>MSARLLSCLAVPILLANAGQEAGRPGTPSTFAPCTSAPRVTCVVDGDTFWLDGTKVRVADINTPETHRPACAAERALGEQATRRFTQLLNAGPFQLEAAGARDTDRFGRKLRVVTRGGQSLGMVLVEEGLAEPWQGRRANRWCASA</sequence>
<evidence type="ECO:0000256" key="1">
    <source>
        <dbReference type="SAM" id="SignalP"/>
    </source>
</evidence>
<dbReference type="EC" id="3.1.-.-" evidence="3"/>
<reference evidence="3 4" key="1">
    <citation type="submission" date="2016-07" db="EMBL/GenBank/DDBJ databases">
        <title>Complete genome sequence of Altererythrobacter namhicola JCM 16345T, containing esterase-encoding genes.</title>
        <authorList>
            <person name="Cheng H."/>
            <person name="Wu Y.-H."/>
            <person name="Jian S.-L."/>
            <person name="Huo Y.-Y."/>
            <person name="Wang C.-S."/>
            <person name="Xu X.-W."/>
        </authorList>
    </citation>
    <scope>NUCLEOTIDE SEQUENCE [LARGE SCALE GENOMIC DNA]</scope>
    <source>
        <strain evidence="3 4">JCM 16345</strain>
    </source>
</reference>
<dbReference type="PROSITE" id="PS50830">
    <property type="entry name" value="TNASE_3"/>
    <property type="match status" value="1"/>
</dbReference>
<dbReference type="Proteomes" id="UP000092698">
    <property type="component" value="Chromosome"/>
</dbReference>
<feature type="signal peptide" evidence="1">
    <location>
        <begin position="1"/>
        <end position="18"/>
    </location>
</feature>
<accession>A0A1C7D6C8</accession>
<dbReference type="EMBL" id="CP016545">
    <property type="protein sequence ID" value="ANU07017.1"/>
    <property type="molecule type" value="Genomic_DNA"/>
</dbReference>
<dbReference type="SUPFAM" id="SSF50199">
    <property type="entry name" value="Staphylococcal nuclease"/>
    <property type="match status" value="1"/>
</dbReference>
<gene>
    <name evidence="3" type="primary">yncB</name>
    <name evidence="3" type="ORF">A6F65_00695</name>
</gene>
<keyword evidence="1" id="KW-0732">Signal</keyword>
<dbReference type="AlphaFoldDB" id="A0A1C7D6C8"/>
<dbReference type="OrthoDB" id="7469880at2"/>
<dbReference type="PATRIC" id="fig|645517.4.peg.697"/>
<keyword evidence="4" id="KW-1185">Reference proteome</keyword>
<evidence type="ECO:0000313" key="3">
    <source>
        <dbReference type="EMBL" id="ANU07017.1"/>
    </source>
</evidence>
<evidence type="ECO:0000313" key="4">
    <source>
        <dbReference type="Proteomes" id="UP000092698"/>
    </source>
</evidence>